<dbReference type="PROSITE" id="PS50042">
    <property type="entry name" value="CNMP_BINDING_3"/>
    <property type="match status" value="1"/>
</dbReference>
<dbReference type="InterPro" id="IPR018490">
    <property type="entry name" value="cNMP-bd_dom_sf"/>
</dbReference>
<dbReference type="InterPro" id="IPR014710">
    <property type="entry name" value="RmlC-like_jellyroll"/>
</dbReference>
<reference evidence="4" key="1">
    <citation type="journal article" date="2023" name="Commun. Biol.">
        <title>Genome analysis of Parmales, the sister group of diatoms, reveals the evolutionary specialization of diatoms from phago-mixotrophs to photoautotrophs.</title>
        <authorList>
            <person name="Ban H."/>
            <person name="Sato S."/>
            <person name="Yoshikawa S."/>
            <person name="Yamada K."/>
            <person name="Nakamura Y."/>
            <person name="Ichinomiya M."/>
            <person name="Sato N."/>
            <person name="Blanc-Mathieu R."/>
            <person name="Endo H."/>
            <person name="Kuwata A."/>
            <person name="Ogata H."/>
        </authorList>
    </citation>
    <scope>NUCLEOTIDE SEQUENCE [LARGE SCALE GENOMIC DNA]</scope>
</reference>
<dbReference type="PANTHER" id="PTHR11635:SF152">
    <property type="entry name" value="CAMP-DEPENDENT PROTEIN KINASE TYPE I REGULATORY SUBUNIT-RELATED"/>
    <property type="match status" value="1"/>
</dbReference>
<comment type="caution">
    <text evidence="3">The sequence shown here is derived from an EMBL/GenBank/DDBJ whole genome shotgun (WGS) entry which is preliminary data.</text>
</comment>
<protein>
    <recommendedName>
        <fullName evidence="2">Cyclic nucleotide-binding domain-containing protein</fullName>
    </recommendedName>
</protein>
<dbReference type="CDD" id="cd00038">
    <property type="entry name" value="CAP_ED"/>
    <property type="match status" value="1"/>
</dbReference>
<evidence type="ECO:0000259" key="2">
    <source>
        <dbReference type="PROSITE" id="PS50042"/>
    </source>
</evidence>
<dbReference type="EMBL" id="BRYA01000055">
    <property type="protein sequence ID" value="GMI35508.1"/>
    <property type="molecule type" value="Genomic_DNA"/>
</dbReference>
<dbReference type="OrthoDB" id="2021138at2759"/>
<dbReference type="InterPro" id="IPR000595">
    <property type="entry name" value="cNMP-bd_dom"/>
</dbReference>
<keyword evidence="1" id="KW-0175">Coiled coil</keyword>
<organism evidence="3 4">
    <name type="scientific">Triparma columacea</name>
    <dbReference type="NCBI Taxonomy" id="722753"/>
    <lineage>
        <taxon>Eukaryota</taxon>
        <taxon>Sar</taxon>
        <taxon>Stramenopiles</taxon>
        <taxon>Ochrophyta</taxon>
        <taxon>Bolidophyceae</taxon>
        <taxon>Parmales</taxon>
        <taxon>Triparmaceae</taxon>
        <taxon>Triparma</taxon>
    </lineage>
</organism>
<dbReference type="AlphaFoldDB" id="A0A9W7L7A1"/>
<dbReference type="GO" id="GO:0005952">
    <property type="term" value="C:cAMP-dependent protein kinase complex"/>
    <property type="evidence" value="ECO:0007669"/>
    <property type="project" value="InterPro"/>
</dbReference>
<feature type="coiled-coil region" evidence="1">
    <location>
        <begin position="71"/>
        <end position="98"/>
    </location>
</feature>
<sequence length="620" mass="69219">MNVSLFEGTSEYEKVLGDKFDLNVTEEDLAAFDHFTGKNKMFLVTFIMRWRNQALDKTRSSMQMAFNAIKAKMREVQIEQALREKEKLEEDSINILSSVPPADRMEDHLETVKSWLMRMRIGKDKVSHCLGREEIANLARGLVAYSLPANSLIFIQGDKGSHYFWVLRGHVDLFTAFTAKDELKLRSNFRGQDDLIANPSQVDLEKLGDYVATMEAYDGFGELSVLSDAPRSLSAATTSDCIICRLDKNLYDSSIKAIHAEKQSLFEKKKMLGKVPTFSSWTDSALTHVSYTMTKVEYAMNDKIVMFGVSFTEVRVANLLSGSILGDLELTVEKSETYRVTARVKTSSCVMLKMSTDDFKDLILNSPDSDVGQTIRSNAAATSAFRKTRLLEAQKAKKFEKKVKVDKKLSEASTVSKLRNKVKRASFDRRPSFDRPKFELPEGNIRRPSFEPIPRQVGRRAQIKSFHSGDLGSNDFMRGLLNEVQSDWMGPLDLNGFPEVNSKLDQKPFFRPSTTQSKATRANNMTALDPYSLPGLRDTSAPTSPKTLRRLKSKSLNQAPVTIAGALQSSFGDFAAGGNNGRYIGGGRGRVRKSFNKDAAAALGKRPMLSAMDVQKKGGT</sequence>
<dbReference type="InterPro" id="IPR050503">
    <property type="entry name" value="cAMP-dep_PK_reg_su-like"/>
</dbReference>
<name>A0A9W7L7A1_9STRA</name>
<dbReference type="Proteomes" id="UP001165065">
    <property type="component" value="Unassembled WGS sequence"/>
</dbReference>
<dbReference type="PANTHER" id="PTHR11635">
    <property type="entry name" value="CAMP-DEPENDENT PROTEIN KINASE REGULATORY CHAIN"/>
    <property type="match status" value="1"/>
</dbReference>
<evidence type="ECO:0000256" key="1">
    <source>
        <dbReference type="SAM" id="Coils"/>
    </source>
</evidence>
<dbReference type="GO" id="GO:0005829">
    <property type="term" value="C:cytosol"/>
    <property type="evidence" value="ECO:0007669"/>
    <property type="project" value="TreeGrafter"/>
</dbReference>
<dbReference type="Gene3D" id="2.60.120.10">
    <property type="entry name" value="Jelly Rolls"/>
    <property type="match status" value="2"/>
</dbReference>
<evidence type="ECO:0000313" key="4">
    <source>
        <dbReference type="Proteomes" id="UP001165065"/>
    </source>
</evidence>
<gene>
    <name evidence="3" type="ORF">TrCOL_g10327</name>
</gene>
<proteinExistence type="predicted"/>
<dbReference type="SUPFAM" id="SSF51206">
    <property type="entry name" value="cAMP-binding domain-like"/>
    <property type="match status" value="2"/>
</dbReference>
<evidence type="ECO:0000313" key="3">
    <source>
        <dbReference type="EMBL" id="GMI35508.1"/>
    </source>
</evidence>
<feature type="domain" description="Cyclic nucleotide-binding" evidence="2">
    <location>
        <begin position="126"/>
        <end position="255"/>
    </location>
</feature>
<accession>A0A9W7L7A1</accession>
<keyword evidence="4" id="KW-1185">Reference proteome</keyword>